<dbReference type="Proteomes" id="UP001603857">
    <property type="component" value="Unassembled WGS sequence"/>
</dbReference>
<dbReference type="InterPro" id="IPR003441">
    <property type="entry name" value="NAC-dom"/>
</dbReference>
<evidence type="ECO:0000256" key="3">
    <source>
        <dbReference type="ARBA" id="ARBA00023163"/>
    </source>
</evidence>
<keyword evidence="3" id="KW-0804">Transcription</keyword>
<dbReference type="GO" id="GO:0003677">
    <property type="term" value="F:DNA binding"/>
    <property type="evidence" value="ECO:0007669"/>
    <property type="project" value="UniProtKB-KW"/>
</dbReference>
<dbReference type="PANTHER" id="PTHR31744">
    <property type="entry name" value="PROTEIN CUP-SHAPED COTYLEDON 2-RELATED"/>
    <property type="match status" value="1"/>
</dbReference>
<comment type="caution">
    <text evidence="6">The sequence shown here is derived from an EMBL/GenBank/DDBJ whole genome shotgun (WGS) entry which is preliminary data.</text>
</comment>
<dbReference type="PROSITE" id="PS51005">
    <property type="entry name" value="NAC"/>
    <property type="match status" value="1"/>
</dbReference>
<name>A0ABD1LGD6_9FABA</name>
<dbReference type="InterPro" id="IPR036093">
    <property type="entry name" value="NAC_dom_sf"/>
</dbReference>
<evidence type="ECO:0000256" key="2">
    <source>
        <dbReference type="ARBA" id="ARBA00023125"/>
    </source>
</evidence>
<keyword evidence="7" id="KW-1185">Reference proteome</keyword>
<sequence length="266" mass="30668">MREREWYLFSLRDRKYPIGLRTNRATGAGYWKATGKDKEVYSASSGTLLEMKKTLVFYKGRAPHREKTKWVMHEYRLDAHFSHTTKKEWVICRIFHKYGEKKTPLLQLQGHSSNASTKPPLLSSLTNFTLELESQSQSPVMIHQDQYHFFSLHAPPNNSSFSDLFFRAKEPKLIKTEDSNATLYQHQSLDDPNNNLRWVIKLNQSQGQFLNPFPLEVDAGLMAFSGGSNPQVRDTSTSTVFDRVGLQQVLDAAHIGIEFWPMPHHV</sequence>
<proteinExistence type="predicted"/>
<keyword evidence="1" id="KW-0805">Transcription regulation</keyword>
<dbReference type="Pfam" id="PF02365">
    <property type="entry name" value="NAM"/>
    <property type="match status" value="1"/>
</dbReference>
<dbReference type="SUPFAM" id="SSF101941">
    <property type="entry name" value="NAC domain"/>
    <property type="match status" value="1"/>
</dbReference>
<dbReference type="EMBL" id="JBGMDY010000009">
    <property type="protein sequence ID" value="KAL2322590.1"/>
    <property type="molecule type" value="Genomic_DNA"/>
</dbReference>
<reference evidence="6 7" key="1">
    <citation type="submission" date="2024-08" db="EMBL/GenBank/DDBJ databases">
        <title>Insights into the chromosomal genome structure of Flemingia macrophylla.</title>
        <authorList>
            <person name="Ding Y."/>
            <person name="Zhao Y."/>
            <person name="Bi W."/>
            <person name="Wu M."/>
            <person name="Zhao G."/>
            <person name="Gong Y."/>
            <person name="Li W."/>
            <person name="Zhang P."/>
        </authorList>
    </citation>
    <scope>NUCLEOTIDE SEQUENCE [LARGE SCALE GENOMIC DNA]</scope>
    <source>
        <strain evidence="6">DYQJB</strain>
        <tissue evidence="6">Leaf</tissue>
    </source>
</reference>
<dbReference type="PANTHER" id="PTHR31744:SF86">
    <property type="entry name" value="PROTEIN CUP-SHAPED COTYLEDON 3"/>
    <property type="match status" value="1"/>
</dbReference>
<evidence type="ECO:0000256" key="4">
    <source>
        <dbReference type="ARBA" id="ARBA00023242"/>
    </source>
</evidence>
<dbReference type="Gene3D" id="2.170.150.80">
    <property type="entry name" value="NAC domain"/>
    <property type="match status" value="1"/>
</dbReference>
<feature type="domain" description="NAC" evidence="5">
    <location>
        <begin position="1"/>
        <end position="97"/>
    </location>
</feature>
<accession>A0ABD1LGD6</accession>
<evidence type="ECO:0000313" key="6">
    <source>
        <dbReference type="EMBL" id="KAL2322590.1"/>
    </source>
</evidence>
<keyword evidence="4" id="KW-0539">Nucleus</keyword>
<evidence type="ECO:0000256" key="1">
    <source>
        <dbReference type="ARBA" id="ARBA00023015"/>
    </source>
</evidence>
<evidence type="ECO:0000259" key="5">
    <source>
        <dbReference type="PROSITE" id="PS51005"/>
    </source>
</evidence>
<evidence type="ECO:0000313" key="7">
    <source>
        <dbReference type="Proteomes" id="UP001603857"/>
    </source>
</evidence>
<protein>
    <recommendedName>
        <fullName evidence="5">NAC domain-containing protein</fullName>
    </recommendedName>
</protein>
<organism evidence="6 7">
    <name type="scientific">Flemingia macrophylla</name>
    <dbReference type="NCBI Taxonomy" id="520843"/>
    <lineage>
        <taxon>Eukaryota</taxon>
        <taxon>Viridiplantae</taxon>
        <taxon>Streptophyta</taxon>
        <taxon>Embryophyta</taxon>
        <taxon>Tracheophyta</taxon>
        <taxon>Spermatophyta</taxon>
        <taxon>Magnoliopsida</taxon>
        <taxon>eudicotyledons</taxon>
        <taxon>Gunneridae</taxon>
        <taxon>Pentapetalae</taxon>
        <taxon>rosids</taxon>
        <taxon>fabids</taxon>
        <taxon>Fabales</taxon>
        <taxon>Fabaceae</taxon>
        <taxon>Papilionoideae</taxon>
        <taxon>50 kb inversion clade</taxon>
        <taxon>NPAAA clade</taxon>
        <taxon>indigoferoid/millettioid clade</taxon>
        <taxon>Phaseoleae</taxon>
        <taxon>Flemingia</taxon>
    </lineage>
</organism>
<dbReference type="AlphaFoldDB" id="A0ABD1LGD6"/>
<keyword evidence="2" id="KW-0238">DNA-binding</keyword>
<gene>
    <name evidence="6" type="ORF">Fmac_026969</name>
</gene>